<evidence type="ECO:0000256" key="6">
    <source>
        <dbReference type="ARBA" id="ARBA00023136"/>
    </source>
</evidence>
<keyword evidence="3 8" id="KW-0812">Transmembrane</keyword>
<feature type="transmembrane region" description="Helical" evidence="8">
    <location>
        <begin position="262"/>
        <end position="282"/>
    </location>
</feature>
<feature type="transmembrane region" description="Helical" evidence="8">
    <location>
        <begin position="189"/>
        <end position="210"/>
    </location>
</feature>
<dbReference type="InParanoid" id="A0A7J7DTN2"/>
<evidence type="ECO:0000256" key="2">
    <source>
        <dbReference type="ARBA" id="ARBA00005748"/>
    </source>
</evidence>
<evidence type="ECO:0000256" key="7">
    <source>
        <dbReference type="ARBA" id="ARBA00023242"/>
    </source>
</evidence>
<feature type="transmembrane region" description="Helical" evidence="8">
    <location>
        <begin position="163"/>
        <end position="183"/>
    </location>
</feature>
<dbReference type="PANTHER" id="PTHR31587">
    <property type="entry name" value="TRANSMEMBRANE PROTEIN (DUF2215)"/>
    <property type="match status" value="1"/>
</dbReference>
<dbReference type="FunCoup" id="A0A7J7DTN2">
    <property type="interactions" value="2163"/>
</dbReference>
<feature type="signal peptide" evidence="9">
    <location>
        <begin position="1"/>
        <end position="28"/>
    </location>
</feature>
<keyword evidence="7" id="KW-0539">Nucleus</keyword>
<reference evidence="10 11" key="1">
    <citation type="journal article" date="2020" name="Nat. Commun.">
        <title>Genome of Tripterygium wilfordii and identification of cytochrome P450 involved in triptolide biosynthesis.</title>
        <authorList>
            <person name="Tu L."/>
            <person name="Su P."/>
            <person name="Zhang Z."/>
            <person name="Gao L."/>
            <person name="Wang J."/>
            <person name="Hu T."/>
            <person name="Zhou J."/>
            <person name="Zhang Y."/>
            <person name="Zhao Y."/>
            <person name="Liu Y."/>
            <person name="Song Y."/>
            <person name="Tong Y."/>
            <person name="Lu Y."/>
            <person name="Yang J."/>
            <person name="Xu C."/>
            <person name="Jia M."/>
            <person name="Peters R.J."/>
            <person name="Huang L."/>
            <person name="Gao W."/>
        </authorList>
    </citation>
    <scope>NUCLEOTIDE SEQUENCE [LARGE SCALE GENOMIC DNA]</scope>
    <source>
        <strain evidence="11">cv. XIE 37</strain>
        <tissue evidence="10">Leaf</tissue>
    </source>
</reference>
<dbReference type="InterPro" id="IPR019358">
    <property type="entry name" value="NEMP_fam"/>
</dbReference>
<evidence type="ECO:0000256" key="9">
    <source>
        <dbReference type="SAM" id="SignalP"/>
    </source>
</evidence>
<gene>
    <name evidence="10" type="ORF">HS088_TW03G00002</name>
</gene>
<comment type="subcellular location">
    <subcellularLocation>
        <location evidence="1">Nucleus inner membrane</location>
        <topology evidence="1">Multi-pass membrane protein</topology>
        <orientation evidence="1">Nucleoplasmic side</orientation>
    </subcellularLocation>
</comment>
<name>A0A7J7DTN2_TRIWF</name>
<comment type="similarity">
    <text evidence="2">Belongs to the NEMP family.</text>
</comment>
<evidence type="ECO:0008006" key="12">
    <source>
        <dbReference type="Google" id="ProtNLM"/>
    </source>
</evidence>
<evidence type="ECO:0000256" key="8">
    <source>
        <dbReference type="SAM" id="Phobius"/>
    </source>
</evidence>
<evidence type="ECO:0000256" key="1">
    <source>
        <dbReference type="ARBA" id="ARBA00004575"/>
    </source>
</evidence>
<dbReference type="Proteomes" id="UP000593562">
    <property type="component" value="Unassembled WGS sequence"/>
</dbReference>
<keyword evidence="5 8" id="KW-1133">Transmembrane helix</keyword>
<evidence type="ECO:0000256" key="5">
    <source>
        <dbReference type="ARBA" id="ARBA00022989"/>
    </source>
</evidence>
<proteinExistence type="inferred from homology"/>
<dbReference type="GO" id="GO:0005637">
    <property type="term" value="C:nuclear inner membrane"/>
    <property type="evidence" value="ECO:0007669"/>
    <property type="project" value="UniProtKB-SubCell"/>
</dbReference>
<feature type="transmembrane region" description="Helical" evidence="8">
    <location>
        <begin position="294"/>
        <end position="314"/>
    </location>
</feature>
<feature type="chain" id="PRO_5029836654" description="Transmembrane protein" evidence="9">
    <location>
        <begin position="29"/>
        <end position="494"/>
    </location>
</feature>
<dbReference type="EMBL" id="JAAARO010000003">
    <property type="protein sequence ID" value="KAF5749677.1"/>
    <property type="molecule type" value="Genomic_DNA"/>
</dbReference>
<feature type="transmembrane region" description="Helical" evidence="8">
    <location>
        <begin position="320"/>
        <end position="337"/>
    </location>
</feature>
<evidence type="ECO:0000256" key="4">
    <source>
        <dbReference type="ARBA" id="ARBA00022729"/>
    </source>
</evidence>
<dbReference type="AlphaFoldDB" id="A0A7J7DTN2"/>
<evidence type="ECO:0000256" key="3">
    <source>
        <dbReference type="ARBA" id="ARBA00022692"/>
    </source>
</evidence>
<dbReference type="Pfam" id="PF10225">
    <property type="entry name" value="NEMP"/>
    <property type="match status" value="1"/>
</dbReference>
<accession>A0A7J7DTN2</accession>
<organism evidence="10 11">
    <name type="scientific">Tripterygium wilfordii</name>
    <name type="common">Thunder God vine</name>
    <dbReference type="NCBI Taxonomy" id="458696"/>
    <lineage>
        <taxon>Eukaryota</taxon>
        <taxon>Viridiplantae</taxon>
        <taxon>Streptophyta</taxon>
        <taxon>Embryophyta</taxon>
        <taxon>Tracheophyta</taxon>
        <taxon>Spermatophyta</taxon>
        <taxon>Magnoliopsida</taxon>
        <taxon>eudicotyledons</taxon>
        <taxon>Gunneridae</taxon>
        <taxon>Pentapetalae</taxon>
        <taxon>rosids</taxon>
        <taxon>fabids</taxon>
        <taxon>Celastrales</taxon>
        <taxon>Celastraceae</taxon>
        <taxon>Tripterygium</taxon>
    </lineage>
</organism>
<protein>
    <recommendedName>
        <fullName evidence="12">Transmembrane protein</fullName>
    </recommendedName>
</protein>
<dbReference type="PANTHER" id="PTHR31587:SF4">
    <property type="entry name" value="TRANSMEMBRANE PROTEIN (DUF2215)"/>
    <property type="match status" value="1"/>
</dbReference>
<keyword evidence="6 8" id="KW-0472">Membrane</keyword>
<keyword evidence="11" id="KW-1185">Reference proteome</keyword>
<evidence type="ECO:0000313" key="10">
    <source>
        <dbReference type="EMBL" id="KAF5749677.1"/>
    </source>
</evidence>
<sequence>MGTETPCRSYACVLWVLLFLSSIPHSFAPSNERSLVVGESSTLQLSSGFPIANSPGAGAGTSVVCERVHIHGLSRLKHLNKIAHSLKVKVSQKNSGLRGTNAEVCFHRNVSLGIGMCSQGQWEKVDKGSWARPMSPFYHKILDVRMAGSSLETTEVSIEEEFFLYRLVFLISGILLLTLASPLSKSLTFYYSSAMAIGVVLVILMVLFQGMKLLPSGRKNSLAIFFYSSVVGLGSFLLRYLPGLLHYILMEIGINEDMYNPLAIFLLAFVVLVGAWLGFWVVRKLVLTEDGAVDISTSHFVAWSIRVLAVFMILQSSLDSLLAAEALIAAIVISSVLRKVTRMKFLRHTFRKLLKLVKNIVTGSHLPDLSPFKYCNSGYIHNRHEDSNYRRPRSKRIDLASCDSPVQGVSSRTLTGDFSDSDTYASIIHKTPERRKFSRDEWEQFTRVCTKTAVEELVVSPGFGKWVAANAERITVTPNSAGGPGRRRRWLLWF</sequence>
<feature type="transmembrane region" description="Helical" evidence="8">
    <location>
        <begin position="222"/>
        <end position="242"/>
    </location>
</feature>
<evidence type="ECO:0000313" key="11">
    <source>
        <dbReference type="Proteomes" id="UP000593562"/>
    </source>
</evidence>
<keyword evidence="4 9" id="KW-0732">Signal</keyword>
<comment type="caution">
    <text evidence="10">The sequence shown here is derived from an EMBL/GenBank/DDBJ whole genome shotgun (WGS) entry which is preliminary data.</text>
</comment>